<dbReference type="EnsemblMetazoa" id="G4995.1">
    <property type="protein sequence ID" value="G4995.1:cds"/>
    <property type="gene ID" value="G4995"/>
</dbReference>
<keyword evidence="4" id="KW-1133">Transmembrane helix</keyword>
<keyword evidence="5" id="KW-0732">Signal</keyword>
<accession>A0A8W8NAN1</accession>
<dbReference type="AlphaFoldDB" id="A0A8W8NAN1"/>
<dbReference type="InterPro" id="IPR000859">
    <property type="entry name" value="CUB_dom"/>
</dbReference>
<keyword evidence="1" id="KW-0677">Repeat</keyword>
<reference evidence="7" key="1">
    <citation type="submission" date="2022-08" db="UniProtKB">
        <authorList>
            <consortium name="EnsemblMetazoa"/>
        </authorList>
    </citation>
    <scope>IDENTIFICATION</scope>
    <source>
        <strain evidence="7">05x7-T-G4-1.051#20</strain>
    </source>
</reference>
<proteinExistence type="predicted"/>
<keyword evidence="8" id="KW-1185">Reference proteome</keyword>
<dbReference type="SUPFAM" id="SSF49854">
    <property type="entry name" value="Spermadhesin, CUB domain"/>
    <property type="match status" value="1"/>
</dbReference>
<evidence type="ECO:0000256" key="2">
    <source>
        <dbReference type="ARBA" id="ARBA00023157"/>
    </source>
</evidence>
<sequence>MLDRLNTYIGVWKVLIVLLTVKASCSNIVNRHGLDGSIESTGFPENYPHNSNITWRAYGPLDAISLSVTIVKFDIFKDSECHDFLQIKQVYNNSVVFRECGTLPETNFIILGNKMLVTFVSDGKNTAPGFKLRWKVRDYKKENRDPIVVINSCLPTPSTTGSLVSIDSKYETASENLTEPKETKYCQTPPFGNHALLKDFIIGVLSIALVGVSTILCVQCKRRTLKKKRDSYDAISSLLSDIDLPLQENMDVLLRAISVSTRSAVPEDPIYDNVANECDYENAESFRKSQSYIDVDELEQKAMYLNYDQMQTPPSENFKNILNSHQKKIGSKKSSTLHSYIDVIGELAEAGAFHSDSMTSSGYSKPSQDVLMQLKEVLKIPKKKSVTQ</sequence>
<dbReference type="Pfam" id="PF00431">
    <property type="entry name" value="CUB"/>
    <property type="match status" value="1"/>
</dbReference>
<keyword evidence="4" id="KW-0812">Transmembrane</keyword>
<evidence type="ECO:0000256" key="4">
    <source>
        <dbReference type="SAM" id="Phobius"/>
    </source>
</evidence>
<evidence type="ECO:0000313" key="7">
    <source>
        <dbReference type="EnsemblMetazoa" id="G4995.1:cds"/>
    </source>
</evidence>
<feature type="signal peptide" evidence="5">
    <location>
        <begin position="1"/>
        <end position="25"/>
    </location>
</feature>
<name>A0A8W8NAN1_MAGGI</name>
<feature type="transmembrane region" description="Helical" evidence="4">
    <location>
        <begin position="200"/>
        <end position="218"/>
    </location>
</feature>
<evidence type="ECO:0000256" key="3">
    <source>
        <dbReference type="PROSITE-ProRule" id="PRU00059"/>
    </source>
</evidence>
<keyword evidence="4" id="KW-0472">Membrane</keyword>
<evidence type="ECO:0000259" key="6">
    <source>
        <dbReference type="PROSITE" id="PS01180"/>
    </source>
</evidence>
<dbReference type="CDD" id="cd00041">
    <property type="entry name" value="CUB"/>
    <property type="match status" value="1"/>
</dbReference>
<dbReference type="Proteomes" id="UP000005408">
    <property type="component" value="Unassembled WGS sequence"/>
</dbReference>
<comment type="caution">
    <text evidence="3">Lacks conserved residue(s) required for the propagation of feature annotation.</text>
</comment>
<evidence type="ECO:0000313" key="8">
    <source>
        <dbReference type="Proteomes" id="UP000005408"/>
    </source>
</evidence>
<protein>
    <recommendedName>
        <fullName evidence="6">CUB domain-containing protein</fullName>
    </recommendedName>
</protein>
<dbReference type="SMART" id="SM00042">
    <property type="entry name" value="CUB"/>
    <property type="match status" value="1"/>
</dbReference>
<dbReference type="OrthoDB" id="431034at2759"/>
<evidence type="ECO:0000256" key="5">
    <source>
        <dbReference type="SAM" id="SignalP"/>
    </source>
</evidence>
<dbReference type="OMA" id="HANITWE"/>
<feature type="domain" description="CUB" evidence="6">
    <location>
        <begin position="25"/>
        <end position="137"/>
    </location>
</feature>
<organism evidence="7 8">
    <name type="scientific">Magallana gigas</name>
    <name type="common">Pacific oyster</name>
    <name type="synonym">Crassostrea gigas</name>
    <dbReference type="NCBI Taxonomy" id="29159"/>
    <lineage>
        <taxon>Eukaryota</taxon>
        <taxon>Metazoa</taxon>
        <taxon>Spiralia</taxon>
        <taxon>Lophotrochozoa</taxon>
        <taxon>Mollusca</taxon>
        <taxon>Bivalvia</taxon>
        <taxon>Autobranchia</taxon>
        <taxon>Pteriomorphia</taxon>
        <taxon>Ostreida</taxon>
        <taxon>Ostreoidea</taxon>
        <taxon>Ostreidae</taxon>
        <taxon>Magallana</taxon>
    </lineage>
</organism>
<feature type="chain" id="PRO_5036456523" description="CUB domain-containing protein" evidence="5">
    <location>
        <begin position="26"/>
        <end position="388"/>
    </location>
</feature>
<keyword evidence="2" id="KW-1015">Disulfide bond</keyword>
<dbReference type="InterPro" id="IPR035914">
    <property type="entry name" value="Sperma_CUB_dom_sf"/>
</dbReference>
<dbReference type="PROSITE" id="PS01180">
    <property type="entry name" value="CUB"/>
    <property type="match status" value="1"/>
</dbReference>
<dbReference type="Gene3D" id="2.60.120.290">
    <property type="entry name" value="Spermadhesin, CUB domain"/>
    <property type="match status" value="1"/>
</dbReference>
<dbReference type="PANTHER" id="PTHR24251">
    <property type="entry name" value="OVOCHYMASE-RELATED"/>
    <property type="match status" value="1"/>
</dbReference>
<evidence type="ECO:0000256" key="1">
    <source>
        <dbReference type="ARBA" id="ARBA00022737"/>
    </source>
</evidence>